<name>A0AAN9TAU7_9HEMI</name>
<keyword evidence="2" id="KW-1185">Reference proteome</keyword>
<proteinExistence type="predicted"/>
<protein>
    <submittedName>
        <fullName evidence="1">Uncharacterized protein</fullName>
    </submittedName>
</protein>
<reference evidence="1 2" key="1">
    <citation type="submission" date="2024-03" db="EMBL/GenBank/DDBJ databases">
        <title>Adaptation during the transition from Ophiocordyceps entomopathogen to insect associate is accompanied by gene loss and intensified selection.</title>
        <authorList>
            <person name="Ward C.M."/>
            <person name="Onetto C.A."/>
            <person name="Borneman A.R."/>
        </authorList>
    </citation>
    <scope>NUCLEOTIDE SEQUENCE [LARGE SCALE GENOMIC DNA]</scope>
    <source>
        <strain evidence="1">AWRI1</strain>
        <tissue evidence="1">Single Adult Female</tissue>
    </source>
</reference>
<sequence length="171" mass="18892">MTGTDPRAVVTFIYKNTREEEEPRRRKNCRFTVAHCGSRVKNDSGSDADAPTPRTDKKFYNLSAQFYESRITKTQLTVNEQALPNRVSTEIVAAAAAGGTTAEAKRHIHPVPVTPSPDPRPNSSLIFSHTSFEVTKCSILQQAISKAGFHNGNFILGSRASEEEQVNVYSH</sequence>
<evidence type="ECO:0000313" key="2">
    <source>
        <dbReference type="Proteomes" id="UP001367676"/>
    </source>
</evidence>
<dbReference type="Proteomes" id="UP001367676">
    <property type="component" value="Unassembled WGS sequence"/>
</dbReference>
<organism evidence="1 2">
    <name type="scientific">Parthenolecanium corni</name>
    <dbReference type="NCBI Taxonomy" id="536013"/>
    <lineage>
        <taxon>Eukaryota</taxon>
        <taxon>Metazoa</taxon>
        <taxon>Ecdysozoa</taxon>
        <taxon>Arthropoda</taxon>
        <taxon>Hexapoda</taxon>
        <taxon>Insecta</taxon>
        <taxon>Pterygota</taxon>
        <taxon>Neoptera</taxon>
        <taxon>Paraneoptera</taxon>
        <taxon>Hemiptera</taxon>
        <taxon>Sternorrhyncha</taxon>
        <taxon>Coccoidea</taxon>
        <taxon>Coccidae</taxon>
        <taxon>Parthenolecanium</taxon>
    </lineage>
</organism>
<dbReference type="AlphaFoldDB" id="A0AAN9TAU7"/>
<accession>A0AAN9TAU7</accession>
<dbReference type="EMBL" id="JBBCAQ010000034">
    <property type="protein sequence ID" value="KAK7579681.1"/>
    <property type="molecule type" value="Genomic_DNA"/>
</dbReference>
<comment type="caution">
    <text evidence="1">The sequence shown here is derived from an EMBL/GenBank/DDBJ whole genome shotgun (WGS) entry which is preliminary data.</text>
</comment>
<evidence type="ECO:0000313" key="1">
    <source>
        <dbReference type="EMBL" id="KAK7579681.1"/>
    </source>
</evidence>
<gene>
    <name evidence="1" type="ORF">V9T40_000310</name>
</gene>